<name>A0ABN3HSA0_9ACTN</name>
<keyword evidence="5 9" id="KW-0812">Transmembrane</keyword>
<dbReference type="NCBIfam" id="TIGR00688">
    <property type="entry name" value="rarD"/>
    <property type="match status" value="1"/>
</dbReference>
<feature type="region of interest" description="Disordered" evidence="8">
    <location>
        <begin position="297"/>
        <end position="328"/>
    </location>
</feature>
<proteinExistence type="inferred from homology"/>
<dbReference type="RefSeq" id="WP_344619430.1">
    <property type="nucleotide sequence ID" value="NZ_BAAARV010000100.1"/>
</dbReference>
<evidence type="ECO:0000256" key="7">
    <source>
        <dbReference type="ARBA" id="ARBA00023136"/>
    </source>
</evidence>
<feature type="transmembrane region" description="Helical" evidence="9">
    <location>
        <begin position="240"/>
        <end position="260"/>
    </location>
</feature>
<keyword evidence="12" id="KW-1185">Reference proteome</keyword>
<feature type="transmembrane region" description="Helical" evidence="9">
    <location>
        <begin position="177"/>
        <end position="197"/>
    </location>
</feature>
<dbReference type="SUPFAM" id="SSF103481">
    <property type="entry name" value="Multidrug resistance efflux transporter EmrE"/>
    <property type="match status" value="2"/>
</dbReference>
<comment type="subcellular location">
    <subcellularLocation>
        <location evidence="1">Cell membrane</location>
        <topology evidence="1">Multi-pass membrane protein</topology>
    </subcellularLocation>
</comment>
<keyword evidence="4" id="KW-1003">Cell membrane</keyword>
<dbReference type="InterPro" id="IPR037185">
    <property type="entry name" value="EmrE-like"/>
</dbReference>
<evidence type="ECO:0000256" key="8">
    <source>
        <dbReference type="SAM" id="MobiDB-lite"/>
    </source>
</evidence>
<dbReference type="PANTHER" id="PTHR22911:SF137">
    <property type="entry name" value="SOLUTE CARRIER FAMILY 35 MEMBER G2-RELATED"/>
    <property type="match status" value="1"/>
</dbReference>
<evidence type="ECO:0000256" key="5">
    <source>
        <dbReference type="ARBA" id="ARBA00022692"/>
    </source>
</evidence>
<evidence type="ECO:0000256" key="3">
    <source>
        <dbReference type="ARBA" id="ARBA00022448"/>
    </source>
</evidence>
<keyword evidence="3" id="KW-0813">Transport</keyword>
<keyword evidence="6 9" id="KW-1133">Transmembrane helix</keyword>
<evidence type="ECO:0000313" key="11">
    <source>
        <dbReference type="EMBL" id="GAA2386044.1"/>
    </source>
</evidence>
<organism evidence="11 12">
    <name type="scientific">Dactylosporangium salmoneum</name>
    <dbReference type="NCBI Taxonomy" id="53361"/>
    <lineage>
        <taxon>Bacteria</taxon>
        <taxon>Bacillati</taxon>
        <taxon>Actinomycetota</taxon>
        <taxon>Actinomycetes</taxon>
        <taxon>Micromonosporales</taxon>
        <taxon>Micromonosporaceae</taxon>
        <taxon>Dactylosporangium</taxon>
    </lineage>
</organism>
<dbReference type="PANTHER" id="PTHR22911">
    <property type="entry name" value="ACYL-MALONYL CONDENSING ENZYME-RELATED"/>
    <property type="match status" value="1"/>
</dbReference>
<feature type="transmembrane region" description="Helical" evidence="9">
    <location>
        <begin position="266"/>
        <end position="286"/>
    </location>
</feature>
<keyword evidence="7 9" id="KW-0472">Membrane</keyword>
<protein>
    <submittedName>
        <fullName evidence="11">EamA family transporter RarD</fullName>
    </submittedName>
</protein>
<comment type="similarity">
    <text evidence="2">Belongs to the EamA transporter family.</text>
</comment>
<feature type="transmembrane region" description="Helical" evidence="9">
    <location>
        <begin position="7"/>
        <end position="25"/>
    </location>
</feature>
<dbReference type="Proteomes" id="UP001501444">
    <property type="component" value="Unassembled WGS sequence"/>
</dbReference>
<evidence type="ECO:0000256" key="2">
    <source>
        <dbReference type="ARBA" id="ARBA00007362"/>
    </source>
</evidence>
<sequence length="328" mass="34993">MDPLRRGYLSALTANVLWGIFPLYFHALRAAGAVEVLAHRIVWSLVSIAVLLAVVRRWRRLGELLRNRRLVAGIAVAAVFIAVNWGVYIFAVNTDRVVEASLGYFINPLFVILLGVLVLRERLRPAQWVALGVGAVAVVVLSIDYGQLPWIALTLAGSFGSYGLIKKRLGLPAAEGLFMESGVLTLPALGYLAWLAVSGHSTFGTVSTGHSLLLAGSGVLTAVPLLLFAEAANRVPLSGLGMLQYLTPMLQLLIGVAVFSEPLPPARLAGFAIVWCALAIFSWDAFRAARRSRAERAAIRDTEPTSPRAAAPTASPAATEAEAPTPAV</sequence>
<feature type="transmembrane region" description="Helical" evidence="9">
    <location>
        <begin position="149"/>
        <end position="165"/>
    </location>
</feature>
<dbReference type="InterPro" id="IPR004626">
    <property type="entry name" value="RarD"/>
</dbReference>
<evidence type="ECO:0000256" key="4">
    <source>
        <dbReference type="ARBA" id="ARBA00022475"/>
    </source>
</evidence>
<feature type="domain" description="EamA" evidence="10">
    <location>
        <begin position="6"/>
        <end position="142"/>
    </location>
</feature>
<dbReference type="InterPro" id="IPR000620">
    <property type="entry name" value="EamA_dom"/>
</dbReference>
<dbReference type="EMBL" id="BAAARV010000100">
    <property type="protein sequence ID" value="GAA2386044.1"/>
    <property type="molecule type" value="Genomic_DNA"/>
</dbReference>
<feature type="transmembrane region" description="Helical" evidence="9">
    <location>
        <begin position="70"/>
        <end position="90"/>
    </location>
</feature>
<evidence type="ECO:0000256" key="6">
    <source>
        <dbReference type="ARBA" id="ARBA00022989"/>
    </source>
</evidence>
<feature type="compositionally biased region" description="Low complexity" evidence="8">
    <location>
        <begin position="304"/>
        <end position="328"/>
    </location>
</feature>
<feature type="transmembrane region" description="Helical" evidence="9">
    <location>
        <begin position="126"/>
        <end position="143"/>
    </location>
</feature>
<gene>
    <name evidence="11" type="primary">rarD</name>
    <name evidence="11" type="ORF">GCM10010170_096200</name>
</gene>
<feature type="transmembrane region" description="Helical" evidence="9">
    <location>
        <begin position="37"/>
        <end position="58"/>
    </location>
</feature>
<evidence type="ECO:0000313" key="12">
    <source>
        <dbReference type="Proteomes" id="UP001501444"/>
    </source>
</evidence>
<feature type="transmembrane region" description="Helical" evidence="9">
    <location>
        <begin position="102"/>
        <end position="119"/>
    </location>
</feature>
<accession>A0ABN3HSA0</accession>
<evidence type="ECO:0000256" key="1">
    <source>
        <dbReference type="ARBA" id="ARBA00004651"/>
    </source>
</evidence>
<evidence type="ECO:0000256" key="9">
    <source>
        <dbReference type="SAM" id="Phobius"/>
    </source>
</evidence>
<comment type="caution">
    <text evidence="11">The sequence shown here is derived from an EMBL/GenBank/DDBJ whole genome shotgun (WGS) entry which is preliminary data.</text>
</comment>
<evidence type="ECO:0000259" key="10">
    <source>
        <dbReference type="Pfam" id="PF00892"/>
    </source>
</evidence>
<feature type="transmembrane region" description="Helical" evidence="9">
    <location>
        <begin position="209"/>
        <end position="228"/>
    </location>
</feature>
<dbReference type="Pfam" id="PF00892">
    <property type="entry name" value="EamA"/>
    <property type="match status" value="1"/>
</dbReference>
<reference evidence="11 12" key="1">
    <citation type="journal article" date="2019" name="Int. J. Syst. Evol. Microbiol.">
        <title>The Global Catalogue of Microorganisms (GCM) 10K type strain sequencing project: providing services to taxonomists for standard genome sequencing and annotation.</title>
        <authorList>
            <consortium name="The Broad Institute Genomics Platform"/>
            <consortium name="The Broad Institute Genome Sequencing Center for Infectious Disease"/>
            <person name="Wu L."/>
            <person name="Ma J."/>
        </authorList>
    </citation>
    <scope>NUCLEOTIDE SEQUENCE [LARGE SCALE GENOMIC DNA]</scope>
    <source>
        <strain evidence="11 12">JCM 3272</strain>
    </source>
</reference>